<accession>A0A381TM04</accession>
<proteinExistence type="predicted"/>
<dbReference type="EMBL" id="UINC01004739">
    <property type="protein sequence ID" value="SVA16521.1"/>
    <property type="molecule type" value="Genomic_DNA"/>
</dbReference>
<name>A0A381TM04_9ZZZZ</name>
<gene>
    <name evidence="1" type="ORF">METZ01_LOCUS69375</name>
</gene>
<dbReference type="AlphaFoldDB" id="A0A381TM04"/>
<sequence length="48" mass="5768">MTTETSLLILADTDHTCLFYIKSRKVFPLRKNRIKNVVLPLYENWKQE</sequence>
<evidence type="ECO:0000313" key="1">
    <source>
        <dbReference type="EMBL" id="SVA16521.1"/>
    </source>
</evidence>
<organism evidence="1">
    <name type="scientific">marine metagenome</name>
    <dbReference type="NCBI Taxonomy" id="408172"/>
    <lineage>
        <taxon>unclassified sequences</taxon>
        <taxon>metagenomes</taxon>
        <taxon>ecological metagenomes</taxon>
    </lineage>
</organism>
<reference evidence="1" key="1">
    <citation type="submission" date="2018-05" db="EMBL/GenBank/DDBJ databases">
        <authorList>
            <person name="Lanie J.A."/>
            <person name="Ng W.-L."/>
            <person name="Kazmierczak K.M."/>
            <person name="Andrzejewski T.M."/>
            <person name="Davidsen T.M."/>
            <person name="Wayne K.J."/>
            <person name="Tettelin H."/>
            <person name="Glass J.I."/>
            <person name="Rusch D."/>
            <person name="Podicherti R."/>
            <person name="Tsui H.-C.T."/>
            <person name="Winkler M.E."/>
        </authorList>
    </citation>
    <scope>NUCLEOTIDE SEQUENCE</scope>
</reference>
<protein>
    <submittedName>
        <fullName evidence="1">Uncharacterized protein</fullName>
    </submittedName>
</protein>